<dbReference type="InterPro" id="IPR009097">
    <property type="entry name" value="Cyclic_Pdiesterase"/>
</dbReference>
<dbReference type="Pfam" id="PF07823">
    <property type="entry name" value="CPDase"/>
    <property type="match status" value="1"/>
</dbReference>
<dbReference type="GO" id="GO:0004113">
    <property type="term" value="F:2',3'-cyclic-nucleotide 3'-phosphodiesterase activity"/>
    <property type="evidence" value="ECO:0007669"/>
    <property type="project" value="TreeGrafter"/>
</dbReference>
<dbReference type="Proteomes" id="UP001201163">
    <property type="component" value="Unassembled WGS sequence"/>
</dbReference>
<dbReference type="PANTHER" id="PTHR28141">
    <property type="entry name" value="2',3'-CYCLIC-NUCLEOTIDE 3'-PHOSPHODIESTERASE"/>
    <property type="match status" value="1"/>
</dbReference>
<evidence type="ECO:0000313" key="2">
    <source>
        <dbReference type="Proteomes" id="UP001201163"/>
    </source>
</evidence>
<accession>A0AAD4LUZ0</accession>
<protein>
    <recommendedName>
        <fullName evidence="3">LigT-like protein</fullName>
    </recommendedName>
</protein>
<evidence type="ECO:0000313" key="1">
    <source>
        <dbReference type="EMBL" id="KAH9001096.1"/>
    </source>
</evidence>
<sequence length="201" mass="21452">MNRHPEPGAAHSFPHFHPHVTLATLRLPIASESSSEPAAARASTMLTLREAIPLGQRAVPVRFARVVAGDHYFRSVFVALAPSPELVRLRAALAAAGTPHPPAFPHLSLYYIADEEAHTRERLLQELERENVIRHAANGQEVVLECGGPGAVAGADVAGPGMTDRGALAGFTGTQIWIVDCEGPVEGWKVLDKILLAKSDG</sequence>
<dbReference type="EMBL" id="JAKELL010000001">
    <property type="protein sequence ID" value="KAH9001096.1"/>
    <property type="molecule type" value="Genomic_DNA"/>
</dbReference>
<dbReference type="AlphaFoldDB" id="A0AAD4LUZ0"/>
<dbReference type="SUPFAM" id="SSF55144">
    <property type="entry name" value="LigT-like"/>
    <property type="match status" value="1"/>
</dbReference>
<organism evidence="1 2">
    <name type="scientific">Lactarius akahatsu</name>
    <dbReference type="NCBI Taxonomy" id="416441"/>
    <lineage>
        <taxon>Eukaryota</taxon>
        <taxon>Fungi</taxon>
        <taxon>Dikarya</taxon>
        <taxon>Basidiomycota</taxon>
        <taxon>Agaricomycotina</taxon>
        <taxon>Agaricomycetes</taxon>
        <taxon>Russulales</taxon>
        <taxon>Russulaceae</taxon>
        <taxon>Lactarius</taxon>
    </lineage>
</organism>
<comment type="caution">
    <text evidence="1">The sequence shown here is derived from an EMBL/GenBank/DDBJ whole genome shotgun (WGS) entry which is preliminary data.</text>
</comment>
<name>A0AAD4LUZ0_9AGAM</name>
<proteinExistence type="predicted"/>
<reference evidence="1" key="1">
    <citation type="submission" date="2022-01" db="EMBL/GenBank/DDBJ databases">
        <title>Comparative genomics reveals a dynamic genome evolution in the ectomycorrhizal milk-cap (Lactarius) mushrooms.</title>
        <authorList>
            <consortium name="DOE Joint Genome Institute"/>
            <person name="Lebreton A."/>
            <person name="Tang N."/>
            <person name="Kuo A."/>
            <person name="LaButti K."/>
            <person name="Drula E."/>
            <person name="Barry K."/>
            <person name="Clum A."/>
            <person name="Lipzen A."/>
            <person name="Mousain D."/>
            <person name="Ng V."/>
            <person name="Wang R."/>
            <person name="Wang X."/>
            <person name="Dai Y."/>
            <person name="Henrissat B."/>
            <person name="Grigoriev I.V."/>
            <person name="Guerin-Laguette A."/>
            <person name="Yu F."/>
            <person name="Martin F.M."/>
        </authorList>
    </citation>
    <scope>NUCLEOTIDE SEQUENCE</scope>
    <source>
        <strain evidence="1">QP</strain>
    </source>
</reference>
<dbReference type="InterPro" id="IPR012386">
    <property type="entry name" value="Cyclic-nucl_3Pdiesterase"/>
</dbReference>
<keyword evidence="2" id="KW-1185">Reference proteome</keyword>
<dbReference type="GO" id="GO:0009187">
    <property type="term" value="P:cyclic nucleotide metabolic process"/>
    <property type="evidence" value="ECO:0007669"/>
    <property type="project" value="TreeGrafter"/>
</dbReference>
<dbReference type="Gene3D" id="3.90.1140.10">
    <property type="entry name" value="Cyclic phosphodiesterase"/>
    <property type="match status" value="1"/>
</dbReference>
<gene>
    <name evidence="1" type="ORF">EDB92DRAFT_1824683</name>
</gene>
<dbReference type="PANTHER" id="PTHR28141:SF1">
    <property type="entry name" value="2',3'-CYCLIC-NUCLEOTIDE 3'-PHOSPHODIESTERASE"/>
    <property type="match status" value="1"/>
</dbReference>
<evidence type="ECO:0008006" key="3">
    <source>
        <dbReference type="Google" id="ProtNLM"/>
    </source>
</evidence>